<dbReference type="EMBL" id="VANU01000002">
    <property type="protein sequence ID" value="TLP39527.1"/>
    <property type="molecule type" value="Genomic_DNA"/>
</dbReference>
<keyword evidence="1" id="KW-0472">Membrane</keyword>
<feature type="transmembrane region" description="Helical" evidence="1">
    <location>
        <begin position="42"/>
        <end position="62"/>
    </location>
</feature>
<evidence type="ECO:0000313" key="2">
    <source>
        <dbReference type="EMBL" id="TLP39527.1"/>
    </source>
</evidence>
<protein>
    <submittedName>
        <fullName evidence="2">Permease</fullName>
    </submittedName>
</protein>
<dbReference type="RefSeq" id="WP_138152110.1">
    <property type="nucleotide sequence ID" value="NZ_VANU01000002.1"/>
</dbReference>
<name>A0A5R8Y2I0_9BACT</name>
<reference evidence="2 3" key="1">
    <citation type="submission" date="2019-05" db="EMBL/GenBank/DDBJ databases">
        <title>Arcobacter sp. nov., isolated from sea sediment.</title>
        <authorList>
            <person name="Kim W."/>
        </authorList>
    </citation>
    <scope>NUCLEOTIDE SEQUENCE [LARGE SCALE GENOMIC DNA]</scope>
    <source>
        <strain evidence="2 3">CAU 1517</strain>
    </source>
</reference>
<comment type="caution">
    <text evidence="2">The sequence shown here is derived from an EMBL/GenBank/DDBJ whole genome shotgun (WGS) entry which is preliminary data.</text>
</comment>
<gene>
    <name evidence="2" type="ORF">FDK22_06550</name>
</gene>
<accession>A0A5R8Y2I0</accession>
<feature type="transmembrane region" description="Helical" evidence="1">
    <location>
        <begin position="136"/>
        <end position="160"/>
    </location>
</feature>
<keyword evidence="1" id="KW-1133">Transmembrane helix</keyword>
<dbReference type="OrthoDB" id="5459330at2"/>
<dbReference type="AlphaFoldDB" id="A0A5R8Y2I0"/>
<evidence type="ECO:0000313" key="3">
    <source>
        <dbReference type="Proteomes" id="UP000308901"/>
    </source>
</evidence>
<evidence type="ECO:0000256" key="1">
    <source>
        <dbReference type="SAM" id="Phobius"/>
    </source>
</evidence>
<feature type="transmembrane region" description="Helical" evidence="1">
    <location>
        <begin position="12"/>
        <end position="30"/>
    </location>
</feature>
<dbReference type="Proteomes" id="UP000308901">
    <property type="component" value="Unassembled WGS sequence"/>
</dbReference>
<proteinExistence type="predicted"/>
<organism evidence="2 3">
    <name type="scientific">Arcobacter arenosus</name>
    <dbReference type="NCBI Taxonomy" id="2576037"/>
    <lineage>
        <taxon>Bacteria</taxon>
        <taxon>Pseudomonadati</taxon>
        <taxon>Campylobacterota</taxon>
        <taxon>Epsilonproteobacteria</taxon>
        <taxon>Campylobacterales</taxon>
        <taxon>Arcobacteraceae</taxon>
        <taxon>Arcobacter</taxon>
    </lineage>
</organism>
<keyword evidence="3" id="KW-1185">Reference proteome</keyword>
<sequence>MKTKGLEFKGIKFLFFVIIIHIFIFLYDKTNSSLALTKSYEVLLKLLPIFVVIILMTTLINYFLKPKAIMKHFGKDSGIKGWIYATLGGVISHGPMYAWYPMISELRENGLKDGLLVTFMFTRAVKIPFIPIMIDYFGVLFCVIFLTNILIAGILQGILFEALKKKRN</sequence>
<keyword evidence="1" id="KW-0812">Transmembrane</keyword>
<feature type="transmembrane region" description="Helical" evidence="1">
    <location>
        <begin position="82"/>
        <end position="100"/>
    </location>
</feature>